<dbReference type="GO" id="GO:0006742">
    <property type="term" value="P:NADP+ catabolic process"/>
    <property type="evidence" value="ECO:0007669"/>
    <property type="project" value="TreeGrafter"/>
</dbReference>
<keyword evidence="6 11" id="KW-0378">Hydrolase</keyword>
<dbReference type="CDD" id="cd03429">
    <property type="entry name" value="NUDIX_NADH_pyrophosphatase_Nudt13"/>
    <property type="match status" value="1"/>
</dbReference>
<dbReference type="AlphaFoldDB" id="A0A399F981"/>
<dbReference type="RefSeq" id="WP_119356354.1">
    <property type="nucleotide sequence ID" value="NZ_BJXM01000005.1"/>
</dbReference>
<dbReference type="NCBIfam" id="NF001299">
    <property type="entry name" value="PRK00241.1"/>
    <property type="match status" value="1"/>
</dbReference>
<dbReference type="InterPro" id="IPR049734">
    <property type="entry name" value="NudC-like_C"/>
</dbReference>
<dbReference type="Gene3D" id="3.90.79.10">
    <property type="entry name" value="Nucleoside Triphosphate Pyrophosphohydrolase"/>
    <property type="match status" value="1"/>
</dbReference>
<keyword evidence="8" id="KW-0520">NAD</keyword>
<gene>
    <name evidence="11" type="primary">nudC_1</name>
    <name evidence="11" type="ORF">Mgrana_00844</name>
</gene>
<comment type="similarity">
    <text evidence="3">Belongs to the Nudix hydrolase family. NudC subfamily.</text>
</comment>
<keyword evidence="5" id="KW-0479">Metal-binding</keyword>
<dbReference type="GO" id="GO:0005829">
    <property type="term" value="C:cytosol"/>
    <property type="evidence" value="ECO:0007669"/>
    <property type="project" value="TreeGrafter"/>
</dbReference>
<dbReference type="SUPFAM" id="SSF55811">
    <property type="entry name" value="Nudix"/>
    <property type="match status" value="2"/>
</dbReference>
<dbReference type="GO" id="GO:0019677">
    <property type="term" value="P:NAD+ catabolic process"/>
    <property type="evidence" value="ECO:0007669"/>
    <property type="project" value="TreeGrafter"/>
</dbReference>
<dbReference type="Pfam" id="PF09296">
    <property type="entry name" value="NUDIX-like"/>
    <property type="match status" value="1"/>
</dbReference>
<dbReference type="Gene3D" id="3.90.79.20">
    <property type="match status" value="1"/>
</dbReference>
<evidence type="ECO:0000256" key="4">
    <source>
        <dbReference type="ARBA" id="ARBA00012381"/>
    </source>
</evidence>
<accession>A0A399F981</accession>
<dbReference type="InterPro" id="IPR015376">
    <property type="entry name" value="Znr_NADH_PPase"/>
</dbReference>
<name>A0A399F981_9DEIN</name>
<dbReference type="InterPro" id="IPR000086">
    <property type="entry name" value="NUDIX_hydrolase_dom"/>
</dbReference>
<evidence type="ECO:0000313" key="12">
    <source>
        <dbReference type="Proteomes" id="UP000266178"/>
    </source>
</evidence>
<dbReference type="PROSITE" id="PS51462">
    <property type="entry name" value="NUDIX"/>
    <property type="match status" value="1"/>
</dbReference>
<dbReference type="InterPro" id="IPR015375">
    <property type="entry name" value="NADH_PPase-like_N"/>
</dbReference>
<evidence type="ECO:0000256" key="6">
    <source>
        <dbReference type="ARBA" id="ARBA00022801"/>
    </source>
</evidence>
<organism evidence="11 12">
    <name type="scientific">Meiothermus granaticius NBRC 107808</name>
    <dbReference type="NCBI Taxonomy" id="1227551"/>
    <lineage>
        <taxon>Bacteria</taxon>
        <taxon>Thermotogati</taxon>
        <taxon>Deinococcota</taxon>
        <taxon>Deinococci</taxon>
        <taxon>Thermales</taxon>
        <taxon>Thermaceae</taxon>
        <taxon>Meiothermus</taxon>
    </lineage>
</organism>
<dbReference type="GO" id="GO:0046872">
    <property type="term" value="F:metal ion binding"/>
    <property type="evidence" value="ECO:0007669"/>
    <property type="project" value="UniProtKB-KW"/>
</dbReference>
<evidence type="ECO:0000256" key="5">
    <source>
        <dbReference type="ARBA" id="ARBA00022723"/>
    </source>
</evidence>
<dbReference type="Proteomes" id="UP000266178">
    <property type="component" value="Unassembled WGS sequence"/>
</dbReference>
<dbReference type="EMBL" id="QWLB01000008">
    <property type="protein sequence ID" value="RIH93217.1"/>
    <property type="molecule type" value="Genomic_DNA"/>
</dbReference>
<evidence type="ECO:0000259" key="10">
    <source>
        <dbReference type="PROSITE" id="PS51462"/>
    </source>
</evidence>
<comment type="cofactor">
    <cofactor evidence="1">
        <name>Mg(2+)</name>
        <dbReference type="ChEBI" id="CHEBI:18420"/>
    </cofactor>
</comment>
<evidence type="ECO:0000256" key="9">
    <source>
        <dbReference type="ARBA" id="ARBA00023679"/>
    </source>
</evidence>
<dbReference type="EC" id="3.6.1.22" evidence="4"/>
<dbReference type="InterPro" id="IPR015797">
    <property type="entry name" value="NUDIX_hydrolase-like_dom_sf"/>
</dbReference>
<dbReference type="PROSITE" id="PS00893">
    <property type="entry name" value="NUDIX_BOX"/>
    <property type="match status" value="1"/>
</dbReference>
<dbReference type="GO" id="GO:0110153">
    <property type="term" value="F:RNA NAD-cap (NMN-forming) hydrolase activity"/>
    <property type="evidence" value="ECO:0007669"/>
    <property type="project" value="RHEA"/>
</dbReference>
<protein>
    <recommendedName>
        <fullName evidence="4">NAD(+) diphosphatase</fullName>
        <ecNumber evidence="4">3.6.1.22</ecNumber>
    </recommendedName>
</protein>
<evidence type="ECO:0000256" key="8">
    <source>
        <dbReference type="ARBA" id="ARBA00023027"/>
    </source>
</evidence>
<evidence type="ECO:0000313" key="11">
    <source>
        <dbReference type="EMBL" id="RIH93217.1"/>
    </source>
</evidence>
<dbReference type="InterPro" id="IPR050241">
    <property type="entry name" value="NAD-cap_RNA_hydrolase_NudC"/>
</dbReference>
<evidence type="ECO:0000256" key="7">
    <source>
        <dbReference type="ARBA" id="ARBA00022842"/>
    </source>
</evidence>
<dbReference type="OrthoDB" id="9787476at2"/>
<dbReference type="GO" id="GO:0035529">
    <property type="term" value="F:NADH pyrophosphatase activity"/>
    <property type="evidence" value="ECO:0007669"/>
    <property type="project" value="TreeGrafter"/>
</dbReference>
<evidence type="ECO:0000256" key="3">
    <source>
        <dbReference type="ARBA" id="ARBA00009595"/>
    </source>
</evidence>
<sequence>MPPSLLRAANPSQIPGEPGVWFLFRGGELLLKEGAPVQGSAQELSRLEPTLVLHLGQLEGTPMLAAELPPEASLEGLTSVGLRAAFSLGEPLYGLAGYAQQALYWARTSAFCGTCGHANGPVGRDLARTCPNCGQATYPRVSPAVLVLIHHEDRVLLAQKPGWGKRYSIIAGFVDPQESLEECVRRETREEVGLEVGEIRYLASQPWPFPHQLMVAFSAKWVGGALKLEEEELQDARWFRWDELPELPPPISLSRQVIDGWAKRQRERWGARASGG</sequence>
<dbReference type="InterPro" id="IPR020084">
    <property type="entry name" value="NUDIX_hydrolase_CS"/>
</dbReference>
<dbReference type="PANTHER" id="PTHR42904">
    <property type="entry name" value="NUDIX HYDROLASE, NUDC SUBFAMILY"/>
    <property type="match status" value="1"/>
</dbReference>
<feature type="domain" description="Nudix hydrolase" evidence="10">
    <location>
        <begin position="139"/>
        <end position="263"/>
    </location>
</feature>
<dbReference type="Pfam" id="PF09297">
    <property type="entry name" value="Zn_ribbon_NUD"/>
    <property type="match status" value="1"/>
</dbReference>
<dbReference type="Pfam" id="PF00293">
    <property type="entry name" value="NUDIX"/>
    <property type="match status" value="1"/>
</dbReference>
<dbReference type="PANTHER" id="PTHR42904:SF6">
    <property type="entry name" value="NAD-CAPPED RNA HYDROLASE NUDT12"/>
    <property type="match status" value="1"/>
</dbReference>
<proteinExistence type="inferred from homology"/>
<reference evidence="11 12" key="1">
    <citation type="submission" date="2018-08" db="EMBL/GenBank/DDBJ databases">
        <title>Meiothermus granaticius genome AF-68 sequencing project.</title>
        <authorList>
            <person name="Da Costa M.S."/>
            <person name="Albuquerque L."/>
            <person name="Raposo P."/>
            <person name="Froufe H.J.C."/>
            <person name="Barroso C.S."/>
            <person name="Egas C."/>
        </authorList>
    </citation>
    <scope>NUCLEOTIDE SEQUENCE [LARGE SCALE GENOMIC DNA]</scope>
    <source>
        <strain evidence="11 12">AF-68</strain>
    </source>
</reference>
<comment type="cofactor">
    <cofactor evidence="2">
        <name>Zn(2+)</name>
        <dbReference type="ChEBI" id="CHEBI:29105"/>
    </cofactor>
</comment>
<keyword evidence="12" id="KW-1185">Reference proteome</keyword>
<evidence type="ECO:0000256" key="1">
    <source>
        <dbReference type="ARBA" id="ARBA00001946"/>
    </source>
</evidence>
<comment type="caution">
    <text evidence="11">The sequence shown here is derived from an EMBL/GenBank/DDBJ whole genome shotgun (WGS) entry which is preliminary data.</text>
</comment>
<comment type="catalytic activity">
    <reaction evidence="9">
        <text>a 5'-end NAD(+)-phospho-ribonucleoside in mRNA + H2O = a 5'-end phospho-adenosine-phospho-ribonucleoside in mRNA + beta-nicotinamide D-ribonucleotide + 2 H(+)</text>
        <dbReference type="Rhea" id="RHEA:60876"/>
        <dbReference type="Rhea" id="RHEA-COMP:15698"/>
        <dbReference type="Rhea" id="RHEA-COMP:15719"/>
        <dbReference type="ChEBI" id="CHEBI:14649"/>
        <dbReference type="ChEBI" id="CHEBI:15377"/>
        <dbReference type="ChEBI" id="CHEBI:15378"/>
        <dbReference type="ChEBI" id="CHEBI:144029"/>
        <dbReference type="ChEBI" id="CHEBI:144051"/>
    </reaction>
    <physiologicalReaction direction="left-to-right" evidence="9">
        <dbReference type="Rhea" id="RHEA:60877"/>
    </physiologicalReaction>
</comment>
<keyword evidence="7" id="KW-0460">Magnesium</keyword>
<evidence type="ECO:0000256" key="2">
    <source>
        <dbReference type="ARBA" id="ARBA00001947"/>
    </source>
</evidence>